<proteinExistence type="predicted"/>
<reference evidence="1 2" key="1">
    <citation type="submission" date="2024-02" db="EMBL/GenBank/DDBJ databases">
        <title>de novo genome assembly of Solanum bulbocastanum strain 11H21.</title>
        <authorList>
            <person name="Hosaka A.J."/>
        </authorList>
    </citation>
    <scope>NUCLEOTIDE SEQUENCE [LARGE SCALE GENOMIC DNA]</scope>
    <source>
        <tissue evidence="1">Young leaves</tissue>
    </source>
</reference>
<evidence type="ECO:0000313" key="2">
    <source>
        <dbReference type="Proteomes" id="UP001371456"/>
    </source>
</evidence>
<protein>
    <submittedName>
        <fullName evidence="1">Uncharacterized protein</fullName>
    </submittedName>
</protein>
<dbReference type="EMBL" id="JBANQN010000011">
    <property type="protein sequence ID" value="KAK6776809.1"/>
    <property type="molecule type" value="Genomic_DNA"/>
</dbReference>
<name>A0AAN8SZH2_SOLBU</name>
<keyword evidence="2" id="KW-1185">Reference proteome</keyword>
<dbReference type="InterPro" id="IPR032675">
    <property type="entry name" value="LRR_dom_sf"/>
</dbReference>
<evidence type="ECO:0000313" key="1">
    <source>
        <dbReference type="EMBL" id="KAK6776809.1"/>
    </source>
</evidence>
<organism evidence="1 2">
    <name type="scientific">Solanum bulbocastanum</name>
    <name type="common">Wild potato</name>
    <dbReference type="NCBI Taxonomy" id="147425"/>
    <lineage>
        <taxon>Eukaryota</taxon>
        <taxon>Viridiplantae</taxon>
        <taxon>Streptophyta</taxon>
        <taxon>Embryophyta</taxon>
        <taxon>Tracheophyta</taxon>
        <taxon>Spermatophyta</taxon>
        <taxon>Magnoliopsida</taxon>
        <taxon>eudicotyledons</taxon>
        <taxon>Gunneridae</taxon>
        <taxon>Pentapetalae</taxon>
        <taxon>asterids</taxon>
        <taxon>lamiids</taxon>
        <taxon>Solanales</taxon>
        <taxon>Solanaceae</taxon>
        <taxon>Solanoideae</taxon>
        <taxon>Solaneae</taxon>
        <taxon>Solanum</taxon>
    </lineage>
</organism>
<dbReference type="Gene3D" id="3.80.10.10">
    <property type="entry name" value="Ribonuclease Inhibitor"/>
    <property type="match status" value="1"/>
</dbReference>
<sequence length="259" mass="28920">MPELEKWCVLGKGEFPALQGLSIKDCPKLIQKFPETPFFELKEFEIVGSNAEVFTSQLQGMKQIVKLVVTDCHSLTSLPISILPSTLKRIHIYRCEKLKLEAPVSEMISNIFLEILHLRGCDSIDDISPELVPRALSLIGSSCCNLTRLLIPTGTENLFISDWLSIYHDGSDEEILADKNWELPCTIRSLAISNLKTLSSQFLKSLTSLKSLYAVNLPQIQSLLEEGLPSSLSELYLYDLHDLHSPSTQGLCTSHGFNV</sequence>
<accession>A0AAN8SZH2</accession>
<dbReference type="Proteomes" id="UP001371456">
    <property type="component" value="Unassembled WGS sequence"/>
</dbReference>
<dbReference type="SUPFAM" id="SSF52058">
    <property type="entry name" value="L domain-like"/>
    <property type="match status" value="1"/>
</dbReference>
<gene>
    <name evidence="1" type="ORF">RDI58_027810</name>
</gene>
<comment type="caution">
    <text evidence="1">The sequence shown here is derived from an EMBL/GenBank/DDBJ whole genome shotgun (WGS) entry which is preliminary data.</text>
</comment>
<dbReference type="AlphaFoldDB" id="A0AAN8SZH2"/>